<dbReference type="Proteomes" id="UP000178870">
    <property type="component" value="Unassembled WGS sequence"/>
</dbReference>
<name>A0A1F7YYP6_9BACT</name>
<gene>
    <name evidence="2" type="ORF">A2803_04110</name>
</gene>
<proteinExistence type="predicted"/>
<reference evidence="2 3" key="1">
    <citation type="journal article" date="2016" name="Nat. Commun.">
        <title>Thousands of microbial genomes shed light on interconnected biogeochemical processes in an aquifer system.</title>
        <authorList>
            <person name="Anantharaman K."/>
            <person name="Brown C.T."/>
            <person name="Hug L.A."/>
            <person name="Sharon I."/>
            <person name="Castelle C.J."/>
            <person name="Probst A.J."/>
            <person name="Thomas B.C."/>
            <person name="Singh A."/>
            <person name="Wilkins M.J."/>
            <person name="Karaoz U."/>
            <person name="Brodie E.L."/>
            <person name="Williams K.H."/>
            <person name="Hubbard S.S."/>
            <person name="Banfield J.F."/>
        </authorList>
    </citation>
    <scope>NUCLEOTIDE SEQUENCE [LARGE SCALE GENOMIC DNA]</scope>
</reference>
<comment type="caution">
    <text evidence="2">The sequence shown here is derived from an EMBL/GenBank/DDBJ whole genome shotgun (WGS) entry which is preliminary data.</text>
</comment>
<evidence type="ECO:0000313" key="2">
    <source>
        <dbReference type="EMBL" id="OGM32314.1"/>
    </source>
</evidence>
<keyword evidence="1" id="KW-1133">Transmembrane helix</keyword>
<evidence type="ECO:0000313" key="3">
    <source>
        <dbReference type="Proteomes" id="UP000178870"/>
    </source>
</evidence>
<evidence type="ECO:0000256" key="1">
    <source>
        <dbReference type="SAM" id="Phobius"/>
    </source>
</evidence>
<accession>A0A1F7YYP6</accession>
<protein>
    <submittedName>
        <fullName evidence="2">Uncharacterized protein</fullName>
    </submittedName>
</protein>
<dbReference type="EMBL" id="MGGP01000016">
    <property type="protein sequence ID" value="OGM32314.1"/>
    <property type="molecule type" value="Genomic_DNA"/>
</dbReference>
<sequence length="63" mass="6917">MFVAAKKKGFLNRELDPTTESVALGSAFTVLFLMFVKSLILAIPLGLAIALAHHYGRSKKKKK</sequence>
<keyword evidence="1" id="KW-0812">Transmembrane</keyword>
<feature type="transmembrane region" description="Helical" evidence="1">
    <location>
        <begin position="27"/>
        <end position="52"/>
    </location>
</feature>
<organism evidence="2 3">
    <name type="scientific">Candidatus Woesebacteria bacterium RIFCSPHIGHO2_01_FULL_44_21</name>
    <dbReference type="NCBI Taxonomy" id="1802503"/>
    <lineage>
        <taxon>Bacteria</taxon>
        <taxon>Candidatus Woeseibacteriota</taxon>
    </lineage>
</organism>
<dbReference type="AlphaFoldDB" id="A0A1F7YYP6"/>
<keyword evidence="1" id="KW-0472">Membrane</keyword>